<proteinExistence type="predicted"/>
<evidence type="ECO:0000313" key="2">
    <source>
        <dbReference type="Proteomes" id="UP001165240"/>
    </source>
</evidence>
<organism evidence="1 2">
    <name type="scientific">Priestia megaterium</name>
    <name type="common">Bacillus megaterium</name>
    <dbReference type="NCBI Taxonomy" id="1404"/>
    <lineage>
        <taxon>Bacteria</taxon>
        <taxon>Bacillati</taxon>
        <taxon>Bacillota</taxon>
        <taxon>Bacilli</taxon>
        <taxon>Bacillales</taxon>
        <taxon>Bacillaceae</taxon>
        <taxon>Priestia</taxon>
    </lineage>
</organism>
<accession>A0AAX6BDL3</accession>
<comment type="caution">
    <text evidence="1">The sequence shown here is derived from an EMBL/GenBank/DDBJ whole genome shotgun (WGS) entry which is preliminary data.</text>
</comment>
<dbReference type="RefSeq" id="WP_205663779.1">
    <property type="nucleotide sequence ID" value="NZ_BSYK01000001.1"/>
</dbReference>
<dbReference type="AlphaFoldDB" id="A0AAX6BDL3"/>
<evidence type="ECO:0000313" key="1">
    <source>
        <dbReference type="EMBL" id="GMG71800.1"/>
    </source>
</evidence>
<reference evidence="1" key="1">
    <citation type="journal article" date="2024" name="Appl Microbiol">
        <title>Effect of kuratsuki Bacillus and Priestia on Taste of Sake.</title>
        <authorList>
            <person name="Kobayashi K."/>
            <person name="Nishida H."/>
        </authorList>
    </citation>
    <scope>NUCLEOTIDE SEQUENCE</scope>
    <source>
        <strain evidence="1">B-12</strain>
    </source>
</reference>
<gene>
    <name evidence="1" type="ORF">ShirakiTB12_02680</name>
</gene>
<protein>
    <recommendedName>
        <fullName evidence="3">DUF5405 domain-containing protein</fullName>
    </recommendedName>
</protein>
<dbReference type="Proteomes" id="UP001165240">
    <property type="component" value="Unassembled WGS sequence"/>
</dbReference>
<dbReference type="EMBL" id="BSYK01000001">
    <property type="protein sequence ID" value="GMG71800.1"/>
    <property type="molecule type" value="Genomic_DNA"/>
</dbReference>
<evidence type="ECO:0008006" key="3">
    <source>
        <dbReference type="Google" id="ProtNLM"/>
    </source>
</evidence>
<name>A0AAX6BDL3_PRIMG</name>
<sequence length="97" mass="10958">MEIMVGQNYKITSDALNIILNKKYFKKDEQGNATEEVRFRQIGYYNTLDGAFNALIEKEIKGSDAISLDELKKHVASVKEDIFEALKSVKVESAVNV</sequence>